<proteinExistence type="predicted"/>
<dbReference type="InterPro" id="IPR011051">
    <property type="entry name" value="RmlC_Cupin_sf"/>
</dbReference>
<dbReference type="RefSeq" id="WP_379574971.1">
    <property type="nucleotide sequence ID" value="NZ_JBHUFV010000036.1"/>
</dbReference>
<evidence type="ECO:0000313" key="3">
    <source>
        <dbReference type="Proteomes" id="UP001597368"/>
    </source>
</evidence>
<protein>
    <submittedName>
        <fullName evidence="2">Cupin domain-containing protein</fullName>
    </submittedName>
</protein>
<dbReference type="PANTHER" id="PTHR36440">
    <property type="entry name" value="PUTATIVE (AFU_ORTHOLOGUE AFUA_8G07350)-RELATED"/>
    <property type="match status" value="1"/>
</dbReference>
<dbReference type="InterPro" id="IPR013096">
    <property type="entry name" value="Cupin_2"/>
</dbReference>
<dbReference type="EMBL" id="JBHUFV010000036">
    <property type="protein sequence ID" value="MFD1934863.1"/>
    <property type="molecule type" value="Genomic_DNA"/>
</dbReference>
<keyword evidence="3" id="KW-1185">Reference proteome</keyword>
<evidence type="ECO:0000313" key="2">
    <source>
        <dbReference type="EMBL" id="MFD1934863.1"/>
    </source>
</evidence>
<dbReference type="PANTHER" id="PTHR36440:SF1">
    <property type="entry name" value="PUTATIVE (AFU_ORTHOLOGUE AFUA_8G07350)-RELATED"/>
    <property type="match status" value="1"/>
</dbReference>
<reference evidence="3" key="1">
    <citation type="journal article" date="2019" name="Int. J. Syst. Evol. Microbiol.">
        <title>The Global Catalogue of Microorganisms (GCM) 10K type strain sequencing project: providing services to taxonomists for standard genome sequencing and annotation.</title>
        <authorList>
            <consortium name="The Broad Institute Genomics Platform"/>
            <consortium name="The Broad Institute Genome Sequencing Center for Infectious Disease"/>
            <person name="Wu L."/>
            <person name="Ma J."/>
        </authorList>
    </citation>
    <scope>NUCLEOTIDE SEQUENCE [LARGE SCALE GENOMIC DNA]</scope>
    <source>
        <strain evidence="3">ICMP 6774ER</strain>
    </source>
</reference>
<gene>
    <name evidence="2" type="ORF">ACFSKW_25645</name>
</gene>
<dbReference type="Proteomes" id="UP001597368">
    <property type="component" value="Unassembled WGS sequence"/>
</dbReference>
<dbReference type="InterPro" id="IPR014710">
    <property type="entry name" value="RmlC-like_jellyroll"/>
</dbReference>
<dbReference type="SUPFAM" id="SSF51182">
    <property type="entry name" value="RmlC-like cupins"/>
    <property type="match status" value="1"/>
</dbReference>
<dbReference type="Pfam" id="PF07883">
    <property type="entry name" value="Cupin_2"/>
    <property type="match status" value="1"/>
</dbReference>
<organism evidence="2 3">
    <name type="scientific">Nonomuraea mangrovi</name>
    <dbReference type="NCBI Taxonomy" id="2316207"/>
    <lineage>
        <taxon>Bacteria</taxon>
        <taxon>Bacillati</taxon>
        <taxon>Actinomycetota</taxon>
        <taxon>Actinomycetes</taxon>
        <taxon>Streptosporangiales</taxon>
        <taxon>Streptosporangiaceae</taxon>
        <taxon>Nonomuraea</taxon>
    </lineage>
</organism>
<accession>A0ABW4SZ02</accession>
<feature type="domain" description="Cupin type-2" evidence="1">
    <location>
        <begin position="76"/>
        <end position="136"/>
    </location>
</feature>
<dbReference type="InterPro" id="IPR053146">
    <property type="entry name" value="QDO-like"/>
</dbReference>
<comment type="caution">
    <text evidence="2">The sequence shown here is derived from an EMBL/GenBank/DDBJ whole genome shotgun (WGS) entry which is preliminary data.</text>
</comment>
<evidence type="ECO:0000259" key="1">
    <source>
        <dbReference type="Pfam" id="PF07883"/>
    </source>
</evidence>
<dbReference type="Gene3D" id="2.60.120.10">
    <property type="entry name" value="Jelly Rolls"/>
    <property type="match status" value="1"/>
</dbReference>
<name>A0ABW4SZ02_9ACTN</name>
<sequence length="177" mass="19401">MPLSTINRQEPITMSYPPPRYLKDHGIVSATYRSADAPPDLTIGVKSQVGYLATGASTDGQFGLYRWDMAAIPNGPGAHFHKTISESFFVLEGTVSLYNGERWLDATPGDFLYVPPGGIHAFSNNSDAPASMLVLFTPGAPREAYFQELAEIVASGRRLTDEEWTELYAEHDQYAAP</sequence>